<dbReference type="GO" id="GO:0004519">
    <property type="term" value="F:endonuclease activity"/>
    <property type="evidence" value="ECO:0007669"/>
    <property type="project" value="InterPro"/>
</dbReference>
<dbReference type="InterPro" id="IPR002793">
    <property type="entry name" value="Endonuclease_NucS"/>
</dbReference>
<dbReference type="PANTHER" id="PTHR38814">
    <property type="entry name" value="ENDONUCLEASE NUCS"/>
    <property type="match status" value="1"/>
</dbReference>
<dbReference type="RefSeq" id="WP_074739573.1">
    <property type="nucleotide sequence ID" value="NZ_FNNP01000019.1"/>
</dbReference>
<dbReference type="EMBL" id="FNNP01000019">
    <property type="protein sequence ID" value="SDX94997.1"/>
    <property type="molecule type" value="Genomic_DNA"/>
</dbReference>
<protein>
    <recommendedName>
        <fullName evidence="2">Endonuclease NucS C-terminal domain-containing protein</fullName>
    </recommendedName>
</protein>
<organism evidence="3 4">
    <name type="scientific">Ruegeria halocynthiae</name>
    <dbReference type="NCBI Taxonomy" id="985054"/>
    <lineage>
        <taxon>Bacteria</taxon>
        <taxon>Pseudomonadati</taxon>
        <taxon>Pseudomonadota</taxon>
        <taxon>Alphaproteobacteria</taxon>
        <taxon>Rhodobacterales</taxon>
        <taxon>Roseobacteraceae</taxon>
        <taxon>Ruegeria</taxon>
    </lineage>
</organism>
<keyword evidence="4" id="KW-1185">Reference proteome</keyword>
<dbReference type="Gene3D" id="3.40.1350.10">
    <property type="match status" value="1"/>
</dbReference>
<feature type="domain" description="Endonuclease NucS C-terminal" evidence="2">
    <location>
        <begin position="16"/>
        <end position="108"/>
    </location>
</feature>
<sequence length="186" mass="20731">MASERYFEILLSRSVTHVFGDGYSLVAQQLTLPSGRIDMLLQHQDGTKHVIEVKKDKAKPDAVDQVTRYVEDFKLQGADIVQGWVVANEIPEKTDIYAKGNKVRTLAIPESDYLEIMTASGISDQELLGKRVEASILIGGEVQSFRKNEVPLEDAVTELNADMRAYVLHQHHAGTFEFQAGKCKSP</sequence>
<evidence type="ECO:0000256" key="1">
    <source>
        <dbReference type="ARBA" id="ARBA00023125"/>
    </source>
</evidence>
<dbReference type="STRING" id="985054.SAMN05444358_1198"/>
<dbReference type="PANTHER" id="PTHR38814:SF1">
    <property type="entry name" value="ENDONUCLEASE NUCS"/>
    <property type="match status" value="1"/>
</dbReference>
<dbReference type="Proteomes" id="UP000183400">
    <property type="component" value="Unassembled WGS sequence"/>
</dbReference>
<evidence type="ECO:0000313" key="4">
    <source>
        <dbReference type="Proteomes" id="UP000183400"/>
    </source>
</evidence>
<dbReference type="InterPro" id="IPR011856">
    <property type="entry name" value="tRNA_endonuc-like_dom_sf"/>
</dbReference>
<proteinExistence type="predicted"/>
<accession>A0A1H3FW07</accession>
<evidence type="ECO:0000313" key="3">
    <source>
        <dbReference type="EMBL" id="SDX94997.1"/>
    </source>
</evidence>
<keyword evidence="1" id="KW-0238">DNA-binding</keyword>
<dbReference type="InterPro" id="IPR048301">
    <property type="entry name" value="NucS_C"/>
</dbReference>
<dbReference type="Pfam" id="PF01939">
    <property type="entry name" value="NucS_C"/>
    <property type="match status" value="1"/>
</dbReference>
<gene>
    <name evidence="3" type="ORF">SAMN05444358_1198</name>
</gene>
<name>A0A1H3FW07_9RHOB</name>
<dbReference type="AlphaFoldDB" id="A0A1H3FW07"/>
<evidence type="ECO:0000259" key="2">
    <source>
        <dbReference type="Pfam" id="PF01939"/>
    </source>
</evidence>
<reference evidence="4" key="1">
    <citation type="submission" date="2016-10" db="EMBL/GenBank/DDBJ databases">
        <authorList>
            <person name="Varghese N."/>
            <person name="Submissions S."/>
        </authorList>
    </citation>
    <scope>NUCLEOTIDE SEQUENCE [LARGE SCALE GENOMIC DNA]</scope>
    <source>
        <strain evidence="4">DSM 27839</strain>
    </source>
</reference>
<dbReference type="GO" id="GO:0003677">
    <property type="term" value="F:DNA binding"/>
    <property type="evidence" value="ECO:0007669"/>
    <property type="project" value="UniProtKB-KW"/>
</dbReference>